<evidence type="ECO:0000313" key="1">
    <source>
        <dbReference type="EMBL" id="MDJ1113216.1"/>
    </source>
</evidence>
<accession>A0ABT6ZAM4</accession>
<reference evidence="1 2" key="1">
    <citation type="submission" date="2023-05" db="EMBL/GenBank/DDBJ databases">
        <title>Microbacterium dauci sp.nov., Isolated from Carrot Rhizosphere Soil.</title>
        <authorList>
            <person name="Xiao Z."/>
            <person name="Zheng J."/>
        </authorList>
    </citation>
    <scope>NUCLEOTIDE SEQUENCE [LARGE SCALE GENOMIC DNA]</scope>
    <source>
        <strain evidence="1 2">LX3-4</strain>
    </source>
</reference>
<dbReference type="Proteomes" id="UP001321481">
    <property type="component" value="Unassembled WGS sequence"/>
</dbReference>
<sequence>MSTEIVAEHLVALSRWVEAGNAHRDPEALTLHRVIKVAEEVGETVTALIGALGANPRKGVEGTMENVLEELLDVAVAALGAYEHIDAHQGRAYDELASKIIRVAERAGVVDPTVETWEYGFADRAESAEAEVRAREADYERRSIEGRTDQDYEQRIAALTPTPQPIDRRNAKVGEIWIVDMQGRTNIVCEVRASDHFTAGIGFQPIYDNLAGPGVGAPVIDAARRIWPEHGHVGAEL</sequence>
<gene>
    <name evidence="1" type="ORF">QNI14_01980</name>
</gene>
<dbReference type="RefSeq" id="WP_283714507.1">
    <property type="nucleotide sequence ID" value="NZ_JASJND010000001.1"/>
</dbReference>
<dbReference type="CDD" id="cd11533">
    <property type="entry name" value="NTP-PPase_Af0060_like"/>
    <property type="match status" value="1"/>
</dbReference>
<comment type="caution">
    <text evidence="1">The sequence shown here is derived from an EMBL/GenBank/DDBJ whole genome shotgun (WGS) entry which is preliminary data.</text>
</comment>
<proteinExistence type="predicted"/>
<dbReference type="EMBL" id="JASJND010000001">
    <property type="protein sequence ID" value="MDJ1113216.1"/>
    <property type="molecule type" value="Genomic_DNA"/>
</dbReference>
<organism evidence="1 2">
    <name type="scientific">Microbacterium dauci</name>
    <dbReference type="NCBI Taxonomy" id="3048008"/>
    <lineage>
        <taxon>Bacteria</taxon>
        <taxon>Bacillati</taxon>
        <taxon>Actinomycetota</taxon>
        <taxon>Actinomycetes</taxon>
        <taxon>Micrococcales</taxon>
        <taxon>Microbacteriaceae</taxon>
        <taxon>Microbacterium</taxon>
    </lineage>
</organism>
<evidence type="ECO:0000313" key="2">
    <source>
        <dbReference type="Proteomes" id="UP001321481"/>
    </source>
</evidence>
<dbReference type="InterPro" id="IPR044548">
    <property type="entry name" value="AF0060_NTP-PPase_MazG-like"/>
</dbReference>
<keyword evidence="2" id="KW-1185">Reference proteome</keyword>
<protein>
    <submittedName>
        <fullName evidence="1">MazG-like family protein</fullName>
    </submittedName>
</protein>
<name>A0ABT6ZAM4_9MICO</name>